<keyword evidence="10 14" id="KW-0573">Peptidoglycan synthesis</keyword>
<dbReference type="SUPFAM" id="SSF53244">
    <property type="entry name" value="MurD-like peptide ligases, peptide-binding domain"/>
    <property type="match status" value="1"/>
</dbReference>
<dbReference type="GO" id="GO:0005524">
    <property type="term" value="F:ATP binding"/>
    <property type="evidence" value="ECO:0007669"/>
    <property type="project" value="UniProtKB-UniRule"/>
</dbReference>
<comment type="function">
    <text evidence="14">Cell wall formation.</text>
</comment>
<evidence type="ECO:0000259" key="17">
    <source>
        <dbReference type="Pfam" id="PF08245"/>
    </source>
</evidence>
<keyword evidence="7 14" id="KW-0547">Nucleotide-binding</keyword>
<sequence>MKVDFDSLNNIFFVGIKGSGVCSLACFLNLKGYYVEGVDVPDKFHTDEVLSRNKISYYENIYEFSLKDLNRSFDLIVYSSAYDKNNLQILLEAKELNIPILSYPEVLGELSKKYYSIGIAGSHGKTTTTAFLGILFNKLGLNPNVIVGSSVKDFGDNSSISGISNIFIVETCEYKKHFLHFSPNMLILTNVDYEHVDFFKNYEVLEDAFLQYINNLKENGILIINSDDNNLLKIKRKINRKDINIFSFGSRDLSDSDFQISSIAVKNEYFCFSFLGLYNIELKTVLFHNVLNFSASLLALNLFLESNGKSIFDFEEAVKRVAKNYSGIKRRAEVIKEEKGVIYMDDYAHHPREIRDTLFGIKNFYKNKRIILNFMPHTFTRTKEFFDDFVEVLSVADVLILHNIYLSNRENFNSDELSVKLFLDIKKINRNTYFFKNIKDSVKFIKNLLISGDLFITMGAGNNFILHDFL</sequence>
<evidence type="ECO:0000259" key="16">
    <source>
        <dbReference type="Pfam" id="PF02875"/>
    </source>
</evidence>
<dbReference type="Pfam" id="PF01225">
    <property type="entry name" value="Mur_ligase"/>
    <property type="match status" value="1"/>
</dbReference>
<dbReference type="SUPFAM" id="SSF53623">
    <property type="entry name" value="MurD-like peptide ligases, catalytic domain"/>
    <property type="match status" value="1"/>
</dbReference>
<feature type="domain" description="Mur ligase N-terminal catalytic" evidence="15">
    <location>
        <begin position="11"/>
        <end position="115"/>
    </location>
</feature>
<evidence type="ECO:0000256" key="5">
    <source>
        <dbReference type="ARBA" id="ARBA00022598"/>
    </source>
</evidence>
<evidence type="ECO:0000313" key="19">
    <source>
        <dbReference type="Proteomes" id="UP000199262"/>
    </source>
</evidence>
<evidence type="ECO:0000256" key="14">
    <source>
        <dbReference type="HAMAP-Rule" id="MF_00046"/>
    </source>
</evidence>
<organism evidence="18 19">
    <name type="scientific">Borreliella japonica</name>
    <name type="common">Borrelia japonica</name>
    <dbReference type="NCBI Taxonomy" id="34095"/>
    <lineage>
        <taxon>Bacteria</taxon>
        <taxon>Pseudomonadati</taxon>
        <taxon>Spirochaetota</taxon>
        <taxon>Spirochaetia</taxon>
        <taxon>Spirochaetales</taxon>
        <taxon>Borreliaceae</taxon>
        <taxon>Borreliella</taxon>
    </lineage>
</organism>
<dbReference type="InterPro" id="IPR036565">
    <property type="entry name" value="Mur-like_cat_sf"/>
</dbReference>
<keyword evidence="6 14" id="KW-0132">Cell division</keyword>
<dbReference type="EMBL" id="FMTE01000002">
    <property type="protein sequence ID" value="SCW26290.1"/>
    <property type="molecule type" value="Genomic_DNA"/>
</dbReference>
<dbReference type="GO" id="GO:0009252">
    <property type="term" value="P:peptidoglycan biosynthetic process"/>
    <property type="evidence" value="ECO:0007669"/>
    <property type="project" value="UniProtKB-UniRule"/>
</dbReference>
<name>A0A1G4P213_BORJA</name>
<dbReference type="PANTHER" id="PTHR43445">
    <property type="entry name" value="UDP-N-ACETYLMURAMATE--L-ALANINE LIGASE-RELATED"/>
    <property type="match status" value="1"/>
</dbReference>
<dbReference type="GO" id="GO:0071555">
    <property type="term" value="P:cell wall organization"/>
    <property type="evidence" value="ECO:0007669"/>
    <property type="project" value="UniProtKB-KW"/>
</dbReference>
<dbReference type="AlphaFoldDB" id="A0A1G4P213"/>
<dbReference type="Gene3D" id="3.40.1190.10">
    <property type="entry name" value="Mur-like, catalytic domain"/>
    <property type="match status" value="1"/>
</dbReference>
<evidence type="ECO:0000256" key="8">
    <source>
        <dbReference type="ARBA" id="ARBA00022840"/>
    </source>
</evidence>
<dbReference type="InterPro" id="IPR004101">
    <property type="entry name" value="Mur_ligase_C"/>
</dbReference>
<dbReference type="Gene3D" id="3.90.190.20">
    <property type="entry name" value="Mur ligase, C-terminal domain"/>
    <property type="match status" value="1"/>
</dbReference>
<dbReference type="InterPro" id="IPR036615">
    <property type="entry name" value="Mur_ligase_C_dom_sf"/>
</dbReference>
<evidence type="ECO:0000256" key="13">
    <source>
        <dbReference type="ARBA" id="ARBA00047833"/>
    </source>
</evidence>
<dbReference type="Gene3D" id="3.40.50.720">
    <property type="entry name" value="NAD(P)-binding Rossmann-like Domain"/>
    <property type="match status" value="1"/>
</dbReference>
<dbReference type="PANTHER" id="PTHR43445:SF3">
    <property type="entry name" value="UDP-N-ACETYLMURAMATE--L-ALANINE LIGASE"/>
    <property type="match status" value="1"/>
</dbReference>
<evidence type="ECO:0000259" key="15">
    <source>
        <dbReference type="Pfam" id="PF01225"/>
    </source>
</evidence>
<evidence type="ECO:0000256" key="9">
    <source>
        <dbReference type="ARBA" id="ARBA00022960"/>
    </source>
</evidence>
<keyword evidence="4 14" id="KW-0963">Cytoplasm</keyword>
<dbReference type="SUPFAM" id="SSF51984">
    <property type="entry name" value="MurCD N-terminal domain"/>
    <property type="match status" value="1"/>
</dbReference>
<dbReference type="GO" id="GO:0005737">
    <property type="term" value="C:cytoplasm"/>
    <property type="evidence" value="ECO:0007669"/>
    <property type="project" value="UniProtKB-SubCell"/>
</dbReference>
<keyword evidence="8 14" id="KW-0067">ATP-binding</keyword>
<dbReference type="GO" id="GO:0051301">
    <property type="term" value="P:cell division"/>
    <property type="evidence" value="ECO:0007669"/>
    <property type="project" value="UniProtKB-KW"/>
</dbReference>
<keyword evidence="19" id="KW-1185">Reference proteome</keyword>
<accession>A0A1G4P213</accession>
<gene>
    <name evidence="14" type="primary">murC</name>
    <name evidence="18" type="ORF">SAMN02983004_00027</name>
</gene>
<evidence type="ECO:0000256" key="4">
    <source>
        <dbReference type="ARBA" id="ARBA00022490"/>
    </source>
</evidence>
<evidence type="ECO:0000256" key="10">
    <source>
        <dbReference type="ARBA" id="ARBA00022984"/>
    </source>
</evidence>
<feature type="domain" description="Mur ligase C-terminal" evidence="16">
    <location>
        <begin position="330"/>
        <end position="461"/>
    </location>
</feature>
<proteinExistence type="inferred from homology"/>
<dbReference type="GO" id="GO:0008360">
    <property type="term" value="P:regulation of cell shape"/>
    <property type="evidence" value="ECO:0007669"/>
    <property type="project" value="UniProtKB-KW"/>
</dbReference>
<keyword evidence="9 14" id="KW-0133">Cell shape</keyword>
<keyword evidence="11 14" id="KW-0131">Cell cycle</keyword>
<protein>
    <recommendedName>
        <fullName evidence="3 14">UDP-N-acetylmuramate--L-alanine ligase</fullName>
        <ecNumber evidence="3 14">6.3.2.8</ecNumber>
    </recommendedName>
    <alternativeName>
        <fullName evidence="14">UDP-N-acetylmuramoyl-L-alanine synthetase</fullName>
    </alternativeName>
</protein>
<comment type="catalytic activity">
    <reaction evidence="13 14">
        <text>UDP-N-acetyl-alpha-D-muramate + L-alanine + ATP = UDP-N-acetyl-alpha-D-muramoyl-L-alanine + ADP + phosphate + H(+)</text>
        <dbReference type="Rhea" id="RHEA:23372"/>
        <dbReference type="ChEBI" id="CHEBI:15378"/>
        <dbReference type="ChEBI" id="CHEBI:30616"/>
        <dbReference type="ChEBI" id="CHEBI:43474"/>
        <dbReference type="ChEBI" id="CHEBI:57972"/>
        <dbReference type="ChEBI" id="CHEBI:70757"/>
        <dbReference type="ChEBI" id="CHEBI:83898"/>
        <dbReference type="ChEBI" id="CHEBI:456216"/>
        <dbReference type="EC" id="6.3.2.8"/>
    </reaction>
</comment>
<evidence type="ECO:0000256" key="11">
    <source>
        <dbReference type="ARBA" id="ARBA00023306"/>
    </source>
</evidence>
<dbReference type="EC" id="6.3.2.8" evidence="3 14"/>
<feature type="binding site" evidence="14">
    <location>
        <begin position="121"/>
        <end position="127"/>
    </location>
    <ligand>
        <name>ATP</name>
        <dbReference type="ChEBI" id="CHEBI:30616"/>
    </ligand>
</feature>
<dbReference type="InterPro" id="IPR050061">
    <property type="entry name" value="MurCDEF_pg_biosynth"/>
</dbReference>
<dbReference type="InterPro" id="IPR013221">
    <property type="entry name" value="Mur_ligase_cen"/>
</dbReference>
<evidence type="ECO:0000256" key="2">
    <source>
        <dbReference type="ARBA" id="ARBA00004752"/>
    </source>
</evidence>
<dbReference type="OrthoDB" id="9804126at2"/>
<comment type="subcellular location">
    <subcellularLocation>
        <location evidence="1 14">Cytoplasm</location>
    </subcellularLocation>
</comment>
<evidence type="ECO:0000313" key="18">
    <source>
        <dbReference type="EMBL" id="SCW26290.1"/>
    </source>
</evidence>
<dbReference type="GO" id="GO:0008763">
    <property type="term" value="F:UDP-N-acetylmuramate-L-alanine ligase activity"/>
    <property type="evidence" value="ECO:0007669"/>
    <property type="project" value="UniProtKB-UniRule"/>
</dbReference>
<feature type="domain" description="Mur ligase central" evidence="17">
    <location>
        <begin position="119"/>
        <end position="299"/>
    </location>
</feature>
<dbReference type="NCBIfam" id="TIGR01082">
    <property type="entry name" value="murC"/>
    <property type="match status" value="1"/>
</dbReference>
<dbReference type="InterPro" id="IPR000713">
    <property type="entry name" value="Mur_ligase_N"/>
</dbReference>
<evidence type="ECO:0000256" key="1">
    <source>
        <dbReference type="ARBA" id="ARBA00004496"/>
    </source>
</evidence>
<dbReference type="RefSeq" id="WP_091971516.1">
    <property type="nucleotide sequence ID" value="NZ_CP124066.1"/>
</dbReference>
<comment type="pathway">
    <text evidence="2 14">Cell wall biogenesis; peptidoglycan biosynthesis.</text>
</comment>
<dbReference type="HAMAP" id="MF_00046">
    <property type="entry name" value="MurC"/>
    <property type="match status" value="1"/>
</dbReference>
<dbReference type="Pfam" id="PF02875">
    <property type="entry name" value="Mur_ligase_C"/>
    <property type="match status" value="1"/>
</dbReference>
<comment type="similarity">
    <text evidence="14">Belongs to the MurCDEF family.</text>
</comment>
<dbReference type="Pfam" id="PF08245">
    <property type="entry name" value="Mur_ligase_M"/>
    <property type="match status" value="1"/>
</dbReference>
<evidence type="ECO:0000256" key="7">
    <source>
        <dbReference type="ARBA" id="ARBA00022741"/>
    </source>
</evidence>
<evidence type="ECO:0000256" key="12">
    <source>
        <dbReference type="ARBA" id="ARBA00023316"/>
    </source>
</evidence>
<dbReference type="InterPro" id="IPR005758">
    <property type="entry name" value="UDP-N-AcMur_Ala_ligase_MurC"/>
</dbReference>
<keyword evidence="12 14" id="KW-0961">Cell wall biogenesis/degradation</keyword>
<dbReference type="Proteomes" id="UP000199262">
    <property type="component" value="Unassembled WGS sequence"/>
</dbReference>
<evidence type="ECO:0000256" key="6">
    <source>
        <dbReference type="ARBA" id="ARBA00022618"/>
    </source>
</evidence>
<keyword evidence="5 14" id="KW-0436">Ligase</keyword>
<reference evidence="19" key="1">
    <citation type="submission" date="2016-10" db="EMBL/GenBank/DDBJ databases">
        <authorList>
            <person name="Varghese N."/>
            <person name="Submissions S."/>
        </authorList>
    </citation>
    <scope>NUCLEOTIDE SEQUENCE [LARGE SCALE GENOMIC DNA]</scope>
    <source>
        <strain evidence="19">ATCC 51557</strain>
    </source>
</reference>
<dbReference type="UniPathway" id="UPA00219"/>
<evidence type="ECO:0000256" key="3">
    <source>
        <dbReference type="ARBA" id="ARBA00012211"/>
    </source>
</evidence>